<dbReference type="Proteomes" id="UP000231134">
    <property type="component" value="Unassembled WGS sequence"/>
</dbReference>
<evidence type="ECO:0000313" key="2">
    <source>
        <dbReference type="Proteomes" id="UP000231134"/>
    </source>
</evidence>
<sequence length="29" mass="3302">MPAKKTQSKNLVNLLEDDWREIVKGTSEA</sequence>
<gene>
    <name evidence="1" type="ORF">BGX16_1419</name>
</gene>
<evidence type="ECO:0000313" key="1">
    <source>
        <dbReference type="EMBL" id="PJJ41447.1"/>
    </source>
</evidence>
<comment type="caution">
    <text evidence="1">The sequence shown here is derived from an EMBL/GenBank/DDBJ whole genome shotgun (WGS) entry which is preliminary data.</text>
</comment>
<organism evidence="1 2">
    <name type="scientific">Hallerella succinigenes</name>
    <dbReference type="NCBI Taxonomy" id="1896222"/>
    <lineage>
        <taxon>Bacteria</taxon>
        <taxon>Pseudomonadati</taxon>
        <taxon>Fibrobacterota</taxon>
        <taxon>Fibrobacteria</taxon>
        <taxon>Fibrobacterales</taxon>
        <taxon>Fibrobacteraceae</taxon>
        <taxon>Hallerella</taxon>
    </lineage>
</organism>
<reference evidence="1 2" key="1">
    <citation type="submission" date="2017-11" db="EMBL/GenBank/DDBJ databases">
        <title>Animal gut microbial communities from fecal samples from Wisconsin, USA.</title>
        <authorList>
            <person name="Neumann A."/>
        </authorList>
    </citation>
    <scope>NUCLEOTIDE SEQUENCE [LARGE SCALE GENOMIC DNA]</scope>
    <source>
        <strain evidence="1 2">UWS3</strain>
    </source>
</reference>
<proteinExistence type="predicted"/>
<dbReference type="EMBL" id="PGEX01000001">
    <property type="protein sequence ID" value="PJJ41447.1"/>
    <property type="molecule type" value="Genomic_DNA"/>
</dbReference>
<keyword evidence="2" id="KW-1185">Reference proteome</keyword>
<protein>
    <submittedName>
        <fullName evidence="1">Uncharacterized protein</fullName>
    </submittedName>
</protein>
<dbReference type="AlphaFoldDB" id="A0A2M9A750"/>
<name>A0A2M9A750_9BACT</name>
<accession>A0A2M9A750</accession>